<dbReference type="EMBL" id="BJMM01000010">
    <property type="protein sequence ID" value="GEB49953.1"/>
    <property type="molecule type" value="Genomic_DNA"/>
</dbReference>
<dbReference type="SUPFAM" id="SSF48403">
    <property type="entry name" value="Ankyrin repeat"/>
    <property type="match status" value="1"/>
</dbReference>
<dbReference type="PANTHER" id="PTHR24198">
    <property type="entry name" value="ANKYRIN REPEAT AND PROTEIN KINASE DOMAIN-CONTAINING PROTEIN"/>
    <property type="match status" value="1"/>
</dbReference>
<gene>
    <name evidence="5" type="ORF">SCA03_25040</name>
</gene>
<feature type="region of interest" description="Disordered" evidence="4">
    <location>
        <begin position="44"/>
        <end position="78"/>
    </location>
</feature>
<dbReference type="Proteomes" id="UP000319210">
    <property type="component" value="Unassembled WGS sequence"/>
</dbReference>
<dbReference type="PROSITE" id="PS50297">
    <property type="entry name" value="ANK_REP_REGION"/>
    <property type="match status" value="1"/>
</dbReference>
<dbReference type="Pfam" id="PF12796">
    <property type="entry name" value="Ank_2"/>
    <property type="match status" value="2"/>
</dbReference>
<evidence type="ECO:0000256" key="4">
    <source>
        <dbReference type="SAM" id="MobiDB-lite"/>
    </source>
</evidence>
<keyword evidence="1" id="KW-0677">Repeat</keyword>
<dbReference type="InterPro" id="IPR002110">
    <property type="entry name" value="Ankyrin_rpt"/>
</dbReference>
<organism evidence="5 6">
    <name type="scientific">Streptomyces cacaoi</name>
    <dbReference type="NCBI Taxonomy" id="1898"/>
    <lineage>
        <taxon>Bacteria</taxon>
        <taxon>Bacillati</taxon>
        <taxon>Actinomycetota</taxon>
        <taxon>Actinomycetes</taxon>
        <taxon>Kitasatosporales</taxon>
        <taxon>Streptomycetaceae</taxon>
        <taxon>Streptomyces</taxon>
    </lineage>
</organism>
<sequence>MNRNPDTPRTTGRFPYALVRRAALRRPVLAGALGLALLTACDTEAGSGTGDAQSSGSPRHTTPPRGNRTGEASPGTGTRAANTALLKAARTGDADAVRAALADGAALETRDEHARTPLLLASLGDHVAAARELVRAGADPNAQDERDDSAWLVTGVTGSVEMARALLPAEPDHTVTNRFGGTSLIPAAERGHVGYVREVLRTTDIDVDHVNKLGWTALLEAVILGDGGRDHQKIVALLLEAGARPDLADKDGVTALRHAEQRGYDALAELLRTAPADAPET</sequence>
<feature type="repeat" description="ANK" evidence="3">
    <location>
        <begin position="213"/>
        <end position="250"/>
    </location>
</feature>
<dbReference type="InterPro" id="IPR036770">
    <property type="entry name" value="Ankyrin_rpt-contain_sf"/>
</dbReference>
<keyword evidence="2 3" id="KW-0040">ANK repeat</keyword>
<accession>A0A4Y3QZE1</accession>
<evidence type="ECO:0000313" key="5">
    <source>
        <dbReference type="EMBL" id="GEB49953.1"/>
    </source>
</evidence>
<evidence type="ECO:0000313" key="6">
    <source>
        <dbReference type="Proteomes" id="UP000319210"/>
    </source>
</evidence>
<dbReference type="Gene3D" id="1.25.40.20">
    <property type="entry name" value="Ankyrin repeat-containing domain"/>
    <property type="match status" value="1"/>
</dbReference>
<feature type="repeat" description="ANK" evidence="3">
    <location>
        <begin position="113"/>
        <end position="145"/>
    </location>
</feature>
<comment type="caution">
    <text evidence="5">The sequence shown here is derived from an EMBL/GenBank/DDBJ whole genome shotgun (WGS) entry which is preliminary data.</text>
</comment>
<feature type="repeat" description="ANK" evidence="3">
    <location>
        <begin position="80"/>
        <end position="112"/>
    </location>
</feature>
<dbReference type="PROSITE" id="PS50088">
    <property type="entry name" value="ANK_REPEAT"/>
    <property type="match status" value="3"/>
</dbReference>
<dbReference type="SMART" id="SM00248">
    <property type="entry name" value="ANK"/>
    <property type="match status" value="4"/>
</dbReference>
<reference evidence="5 6" key="1">
    <citation type="submission" date="2019-06" db="EMBL/GenBank/DDBJ databases">
        <title>Whole genome shotgun sequence of Streptomyces cacaoi subsp. cacaoi NBRC 12748.</title>
        <authorList>
            <person name="Hosoyama A."/>
            <person name="Uohara A."/>
            <person name="Ohji S."/>
            <person name="Ichikawa N."/>
        </authorList>
    </citation>
    <scope>NUCLEOTIDE SEQUENCE [LARGE SCALE GENOMIC DNA]</scope>
    <source>
        <strain evidence="5 6">NBRC 12748</strain>
    </source>
</reference>
<proteinExistence type="predicted"/>
<keyword evidence="6" id="KW-1185">Reference proteome</keyword>
<evidence type="ECO:0000256" key="3">
    <source>
        <dbReference type="PROSITE-ProRule" id="PRU00023"/>
    </source>
</evidence>
<dbReference type="PANTHER" id="PTHR24198:SF165">
    <property type="entry name" value="ANKYRIN REPEAT-CONTAINING PROTEIN-RELATED"/>
    <property type="match status" value="1"/>
</dbReference>
<feature type="compositionally biased region" description="Polar residues" evidence="4">
    <location>
        <begin position="50"/>
        <end position="60"/>
    </location>
</feature>
<protein>
    <submittedName>
        <fullName evidence="5">Uncharacterized protein</fullName>
    </submittedName>
</protein>
<dbReference type="AlphaFoldDB" id="A0A4Y3QZE1"/>
<evidence type="ECO:0000256" key="2">
    <source>
        <dbReference type="ARBA" id="ARBA00023043"/>
    </source>
</evidence>
<dbReference type="OrthoDB" id="9812708at2"/>
<name>A0A4Y3QZE1_STRCI</name>
<evidence type="ECO:0000256" key="1">
    <source>
        <dbReference type="ARBA" id="ARBA00022737"/>
    </source>
</evidence>